<dbReference type="AlphaFoldDB" id="A0A2I2KLR9"/>
<dbReference type="InterPro" id="IPR048716">
    <property type="entry name" value="Phosphatase-like_N"/>
</dbReference>
<dbReference type="Gene3D" id="1.10.8.1060">
    <property type="entry name" value="Corynebacterium glutamicum thioredoxin-dependent arsenate reductase, N-terminal domain"/>
    <property type="match status" value="1"/>
</dbReference>
<evidence type="ECO:0000313" key="2">
    <source>
        <dbReference type="EMBL" id="SNQ46610.1"/>
    </source>
</evidence>
<evidence type="ECO:0000259" key="1">
    <source>
        <dbReference type="Pfam" id="PF21234"/>
    </source>
</evidence>
<accession>A0A2I2KLR9</accession>
<dbReference type="Proteomes" id="UP000234331">
    <property type="component" value="Unassembled WGS sequence"/>
</dbReference>
<reference evidence="2 3" key="1">
    <citation type="submission" date="2017-06" db="EMBL/GenBank/DDBJ databases">
        <authorList>
            <person name="Kim H.J."/>
            <person name="Triplett B.A."/>
        </authorList>
    </citation>
    <scope>NUCLEOTIDE SEQUENCE [LARGE SCALE GENOMIC DNA]</scope>
    <source>
        <strain evidence="2">FRACA_ARgP5</strain>
    </source>
</reference>
<name>A0A2I2KLR9_9ACTN</name>
<organism evidence="2 3">
    <name type="scientific">Frankia canadensis</name>
    <dbReference type="NCBI Taxonomy" id="1836972"/>
    <lineage>
        <taxon>Bacteria</taxon>
        <taxon>Bacillati</taxon>
        <taxon>Actinomycetota</taxon>
        <taxon>Actinomycetes</taxon>
        <taxon>Frankiales</taxon>
        <taxon>Frankiaceae</taxon>
        <taxon>Frankia</taxon>
    </lineage>
</organism>
<dbReference type="Pfam" id="PF21234">
    <property type="entry name" value="Phosphatase-like_N"/>
    <property type="match status" value="1"/>
</dbReference>
<gene>
    <name evidence="2" type="ORF">FRACA_1490002</name>
</gene>
<dbReference type="EMBL" id="FZMO01000056">
    <property type="protein sequence ID" value="SNQ46610.1"/>
    <property type="molecule type" value="Genomic_DNA"/>
</dbReference>
<keyword evidence="3" id="KW-1185">Reference proteome</keyword>
<protein>
    <recommendedName>
        <fullName evidence="1">Protein-tyrosine-phosphatase-like N-terminal domain-containing protein</fullName>
    </recommendedName>
</protein>
<sequence>MNSIPAPDELPERITILIQRLQTAYDGTVPGPTVEAVVRTCYAPLAHATITHYVPNLVEHASRERLQQFITS</sequence>
<evidence type="ECO:0000313" key="3">
    <source>
        <dbReference type="Proteomes" id="UP000234331"/>
    </source>
</evidence>
<proteinExistence type="predicted"/>
<dbReference type="RefSeq" id="WP_101830601.1">
    <property type="nucleotide sequence ID" value="NZ_FZMO01000056.1"/>
</dbReference>
<feature type="domain" description="Protein-tyrosine-phosphatase-like N-terminal" evidence="1">
    <location>
        <begin position="18"/>
        <end position="67"/>
    </location>
</feature>
<dbReference type="NCBIfam" id="NF046112">
    <property type="entry name" value="MSMEG_6209_Nter"/>
    <property type="match status" value="1"/>
</dbReference>